<comment type="caution">
    <text evidence="2">The sequence shown here is derived from an EMBL/GenBank/DDBJ whole genome shotgun (WGS) entry which is preliminary data.</text>
</comment>
<organism evidence="2 3">
    <name type="scientific">Microbacterium gallinarum</name>
    <dbReference type="NCBI Taxonomy" id="2762209"/>
    <lineage>
        <taxon>Bacteria</taxon>
        <taxon>Bacillati</taxon>
        <taxon>Actinomycetota</taxon>
        <taxon>Actinomycetes</taxon>
        <taxon>Micrococcales</taxon>
        <taxon>Microbacteriaceae</taxon>
        <taxon>Microbacterium</taxon>
    </lineage>
</organism>
<evidence type="ECO:0000313" key="2">
    <source>
        <dbReference type="EMBL" id="MBD8023864.1"/>
    </source>
</evidence>
<protein>
    <recommendedName>
        <fullName evidence="4">Tfp pilus assembly protein PilN</fullName>
    </recommendedName>
</protein>
<dbReference type="EMBL" id="JACSPM010000003">
    <property type="protein sequence ID" value="MBD8023864.1"/>
    <property type="molecule type" value="Genomic_DNA"/>
</dbReference>
<accession>A0ABR8X3G8</accession>
<sequence length="214" mass="22484">MTTLTPAISGVPRVNLMPRSETLRRERDAVMRGWMWGVLGAIVVALLIIAAAFGLRWAAEQRLAAEQATSTQLLGELSALTAVSQALAAEQELTDFRARAMAADFAWQPVVRSLASALPADAVLTGFDFVSGGAPQGDDVTLEEGLTGTVAVESPRPIDIVATIRALRALPGVSYADGQSVTASSVTEGDYGYLLNVTLDQSIYSGDFVAGEGE</sequence>
<gene>
    <name evidence="2" type="ORF">H9622_09695</name>
</gene>
<dbReference type="Proteomes" id="UP000602532">
    <property type="component" value="Unassembled WGS sequence"/>
</dbReference>
<reference evidence="2 3" key="1">
    <citation type="submission" date="2020-08" db="EMBL/GenBank/DDBJ databases">
        <title>A Genomic Blueprint of the Chicken Gut Microbiome.</title>
        <authorList>
            <person name="Gilroy R."/>
            <person name="Ravi A."/>
            <person name="Getino M."/>
            <person name="Pursley I."/>
            <person name="Horton D.L."/>
            <person name="Alikhan N.-F."/>
            <person name="Baker D."/>
            <person name="Gharbi K."/>
            <person name="Hall N."/>
            <person name="Watson M."/>
            <person name="Adriaenssens E.M."/>
            <person name="Foster-Nyarko E."/>
            <person name="Jarju S."/>
            <person name="Secka A."/>
            <person name="Antonio M."/>
            <person name="Oren A."/>
            <person name="Chaudhuri R."/>
            <person name="La Ragione R.M."/>
            <person name="Hildebrand F."/>
            <person name="Pallen M.J."/>
        </authorList>
    </citation>
    <scope>NUCLEOTIDE SEQUENCE [LARGE SCALE GENOMIC DNA]</scope>
    <source>
        <strain evidence="2 3">Sa1CUA4</strain>
    </source>
</reference>
<feature type="transmembrane region" description="Helical" evidence="1">
    <location>
        <begin position="34"/>
        <end position="55"/>
    </location>
</feature>
<keyword evidence="1" id="KW-0472">Membrane</keyword>
<keyword evidence="3" id="KW-1185">Reference proteome</keyword>
<evidence type="ECO:0008006" key="4">
    <source>
        <dbReference type="Google" id="ProtNLM"/>
    </source>
</evidence>
<keyword evidence="1" id="KW-1133">Transmembrane helix</keyword>
<evidence type="ECO:0000256" key="1">
    <source>
        <dbReference type="SAM" id="Phobius"/>
    </source>
</evidence>
<keyword evidence="1" id="KW-0812">Transmembrane</keyword>
<dbReference type="RefSeq" id="WP_191766200.1">
    <property type="nucleotide sequence ID" value="NZ_JACSPM010000003.1"/>
</dbReference>
<evidence type="ECO:0000313" key="3">
    <source>
        <dbReference type="Proteomes" id="UP000602532"/>
    </source>
</evidence>
<name>A0ABR8X3G8_9MICO</name>
<proteinExistence type="predicted"/>